<reference evidence="2" key="1">
    <citation type="submission" date="2020-02" db="EMBL/GenBank/DDBJ databases">
        <authorList>
            <person name="Meier V. D."/>
        </authorList>
    </citation>
    <scope>NUCLEOTIDE SEQUENCE</scope>
    <source>
        <strain evidence="2">AVDCRST_MAG94</strain>
    </source>
</reference>
<name>A0A6J4PQQ4_9CYAN</name>
<gene>
    <name evidence="2" type="ORF">AVDCRST_MAG94-6758</name>
</gene>
<protein>
    <recommendedName>
        <fullName evidence="1">NurA domain-containing protein</fullName>
    </recommendedName>
</protein>
<evidence type="ECO:0000259" key="1">
    <source>
        <dbReference type="SMART" id="SM00933"/>
    </source>
</evidence>
<evidence type="ECO:0000313" key="2">
    <source>
        <dbReference type="EMBL" id="CAA9417168.1"/>
    </source>
</evidence>
<dbReference type="Pfam" id="PF09376">
    <property type="entry name" value="NurA"/>
    <property type="match status" value="1"/>
</dbReference>
<organism evidence="2">
    <name type="scientific">uncultured Leptolyngbya sp</name>
    <dbReference type="NCBI Taxonomy" id="332963"/>
    <lineage>
        <taxon>Bacteria</taxon>
        <taxon>Bacillati</taxon>
        <taxon>Cyanobacteriota</taxon>
        <taxon>Cyanophyceae</taxon>
        <taxon>Leptolyngbyales</taxon>
        <taxon>Leptolyngbyaceae</taxon>
        <taxon>Leptolyngbya group</taxon>
        <taxon>Leptolyngbya</taxon>
        <taxon>environmental samples</taxon>
    </lineage>
</organism>
<accession>A0A6J4PQQ4</accession>
<feature type="domain" description="NurA" evidence="1">
    <location>
        <begin position="99"/>
        <end position="354"/>
    </location>
</feature>
<sequence>MTLKPSQILSLLKEKRDDFASFDHTTVQALEKYRRALALASQETSEGLLERLAEYVAYDRGAEPLEALGDHPNWQITSGLSWQSREESHEWVRACLTGIATFAVDGSQIYPSKDFSIPVALVQIGWFENRHQPGGQYEKDIAVDVMTPADLRANTSGDPVDRRVNMRRFEMETERLVQYMEDRAGCGTCLAFLDGSLVATFAEAFDEATQQHYIDCVVRLLQASEKYQVPLVGYIDTSYARDLTLMLQRVSSGLPDAPAIHDASLLRGMQWGDRTPLFRCRRPGILRQYPSAIASRIGFTYLKAHDGFPVRLELPTWIADAGLLDNVLDWVRGEVIIGSGYPYVIETADQTAVLKMDDRQMFYRLLQDWAEDEKLHLRLSRKMVSKARRR</sequence>
<proteinExistence type="predicted"/>
<dbReference type="SMART" id="SM00933">
    <property type="entry name" value="NurA"/>
    <property type="match status" value="1"/>
</dbReference>
<dbReference type="EMBL" id="CADCTY010002324">
    <property type="protein sequence ID" value="CAA9417168.1"/>
    <property type="molecule type" value="Genomic_DNA"/>
</dbReference>
<dbReference type="AlphaFoldDB" id="A0A6J4PQQ4"/>
<dbReference type="InterPro" id="IPR018977">
    <property type="entry name" value="NurA_domain"/>
</dbReference>